<proteinExistence type="predicted"/>
<protein>
    <submittedName>
        <fullName evidence="1">Uncharacterized protein</fullName>
    </submittedName>
</protein>
<dbReference type="EMBL" id="CP032184">
    <property type="protein sequence ID" value="AXZ47430.1"/>
    <property type="molecule type" value="Genomic_DNA"/>
</dbReference>
<name>A0AB33GWF9_CITFR</name>
<evidence type="ECO:0000313" key="2">
    <source>
        <dbReference type="Proteomes" id="UP000263627"/>
    </source>
</evidence>
<accession>A0AB33GWF9</accession>
<organism evidence="1 2">
    <name type="scientific">Citrobacter freundii</name>
    <dbReference type="NCBI Taxonomy" id="546"/>
    <lineage>
        <taxon>Bacteria</taxon>
        <taxon>Pseudomonadati</taxon>
        <taxon>Pseudomonadota</taxon>
        <taxon>Gammaproteobacteria</taxon>
        <taxon>Enterobacterales</taxon>
        <taxon>Enterobacteriaceae</taxon>
        <taxon>Citrobacter</taxon>
        <taxon>Citrobacter freundii complex</taxon>
    </lineage>
</organism>
<evidence type="ECO:0000313" key="1">
    <source>
        <dbReference type="EMBL" id="AXZ47430.1"/>
    </source>
</evidence>
<dbReference type="Proteomes" id="UP000263627">
    <property type="component" value="Chromosome"/>
</dbReference>
<dbReference type="AlphaFoldDB" id="A0AB33GWF9"/>
<sequence>MKMRARSRPSEVASLADKYQKIAIIFFYPTRKDHQDVFARLQSIRAGGSYPLFLWITLCIRVRKHNVSERRRGLRLN</sequence>
<gene>
    <name evidence="1" type="ORF">AM363_10940</name>
</gene>
<reference evidence="1 2" key="1">
    <citation type="submission" date="2018-09" db="EMBL/GenBank/DDBJ databases">
        <title>Whole genome sequencing of Citrobacter freundii AR_0116.</title>
        <authorList>
            <person name="Conlan S."/>
            <person name="Thomas P.J."/>
            <person name="Mullikin J."/>
            <person name="Frank K.M."/>
            <person name="Segre J.A."/>
        </authorList>
    </citation>
    <scope>NUCLEOTIDE SEQUENCE [LARGE SCALE GENOMIC DNA]</scope>
    <source>
        <strain evidence="1 2">AR_0116</strain>
    </source>
</reference>